<dbReference type="AlphaFoldDB" id="A0A094IPX9"/>
<name>A0A094IPX9_9GAMM</name>
<gene>
    <name evidence="2" type="ORF">IDAT_01190</name>
</gene>
<sequence>MAIIQCPSCNKRVSSRAEVCPYCDFQLAGRSPDELEQAQQRALQRRKEKLLGQSMLALLVAIGGFAYSFLEQPHPESWQAAVSYGAMALGLVWFIVNRVRILMVKRSR</sequence>
<evidence type="ECO:0000313" key="3">
    <source>
        <dbReference type="Proteomes" id="UP000053718"/>
    </source>
</evidence>
<feature type="transmembrane region" description="Helical" evidence="1">
    <location>
        <begin position="50"/>
        <end position="69"/>
    </location>
</feature>
<dbReference type="RefSeq" id="WP_034729439.1">
    <property type="nucleotide sequence ID" value="NZ_JPIN01000001.1"/>
</dbReference>
<evidence type="ECO:0000256" key="1">
    <source>
        <dbReference type="SAM" id="Phobius"/>
    </source>
</evidence>
<proteinExistence type="predicted"/>
<organism evidence="2 3">
    <name type="scientific">Pseudidiomarina atlantica</name>
    <dbReference type="NCBI Taxonomy" id="1517416"/>
    <lineage>
        <taxon>Bacteria</taxon>
        <taxon>Pseudomonadati</taxon>
        <taxon>Pseudomonadota</taxon>
        <taxon>Gammaproteobacteria</taxon>
        <taxon>Alteromonadales</taxon>
        <taxon>Idiomarinaceae</taxon>
        <taxon>Pseudidiomarina</taxon>
    </lineage>
</organism>
<dbReference type="Proteomes" id="UP000053718">
    <property type="component" value="Unassembled WGS sequence"/>
</dbReference>
<accession>A0A094IPX9</accession>
<dbReference type="STRING" id="1517416.IDAT_01190"/>
<comment type="caution">
    <text evidence="2">The sequence shown here is derived from an EMBL/GenBank/DDBJ whole genome shotgun (WGS) entry which is preliminary data.</text>
</comment>
<reference evidence="2 3" key="1">
    <citation type="submission" date="2014-06" db="EMBL/GenBank/DDBJ databases">
        <title>Draft genome sequence of Idiomarina sp. MCCC 1A10513.</title>
        <authorList>
            <person name="Du J."/>
            <person name="Lai Q."/>
            <person name="Shao Z."/>
        </authorList>
    </citation>
    <scope>NUCLEOTIDE SEQUENCE [LARGE SCALE GENOMIC DNA]</scope>
    <source>
        <strain evidence="2 3">MCCC 1A10513</strain>
    </source>
</reference>
<keyword evidence="1" id="KW-0472">Membrane</keyword>
<dbReference type="EMBL" id="JPIN01000001">
    <property type="protein sequence ID" value="KFZ29745.1"/>
    <property type="molecule type" value="Genomic_DNA"/>
</dbReference>
<keyword evidence="1" id="KW-1133">Transmembrane helix</keyword>
<evidence type="ECO:0000313" key="2">
    <source>
        <dbReference type="EMBL" id="KFZ29745.1"/>
    </source>
</evidence>
<dbReference type="OrthoDB" id="8685152at2"/>
<keyword evidence="3" id="KW-1185">Reference proteome</keyword>
<protein>
    <submittedName>
        <fullName evidence="2">Zn-ribbon protein</fullName>
    </submittedName>
</protein>
<dbReference type="eggNOG" id="ENOG503315X">
    <property type="taxonomic scope" value="Bacteria"/>
</dbReference>
<keyword evidence="1" id="KW-0812">Transmembrane</keyword>
<feature type="transmembrane region" description="Helical" evidence="1">
    <location>
        <begin position="81"/>
        <end position="99"/>
    </location>
</feature>